<keyword evidence="4 8" id="KW-0479">Metal-binding</keyword>
<keyword evidence="3 8" id="KW-0349">Heme</keyword>
<evidence type="ECO:0000256" key="7">
    <source>
        <dbReference type="ARBA" id="ARBA00023033"/>
    </source>
</evidence>
<dbReference type="PANTHER" id="PTHR24301:SF2">
    <property type="entry name" value="THROMBOXANE-A SYNTHASE"/>
    <property type="match status" value="1"/>
</dbReference>
<dbReference type="InterPro" id="IPR036396">
    <property type="entry name" value="Cyt_P450_sf"/>
</dbReference>
<dbReference type="GO" id="GO:0005506">
    <property type="term" value="F:iron ion binding"/>
    <property type="evidence" value="ECO:0007669"/>
    <property type="project" value="InterPro"/>
</dbReference>
<evidence type="ECO:0000256" key="1">
    <source>
        <dbReference type="ARBA" id="ARBA00001971"/>
    </source>
</evidence>
<dbReference type="Pfam" id="PF00067">
    <property type="entry name" value="p450"/>
    <property type="match status" value="1"/>
</dbReference>
<comment type="similarity">
    <text evidence="2 9">Belongs to the cytochrome P450 family.</text>
</comment>
<feature type="binding site" description="axial binding residue" evidence="8">
    <location>
        <position position="477"/>
    </location>
    <ligand>
        <name>heme</name>
        <dbReference type="ChEBI" id="CHEBI:30413"/>
    </ligand>
    <ligandPart>
        <name>Fe</name>
        <dbReference type="ChEBI" id="CHEBI:18248"/>
    </ligandPart>
</feature>
<dbReference type="GO" id="GO:0020037">
    <property type="term" value="F:heme binding"/>
    <property type="evidence" value="ECO:0007669"/>
    <property type="project" value="InterPro"/>
</dbReference>
<evidence type="ECO:0000256" key="6">
    <source>
        <dbReference type="ARBA" id="ARBA00023004"/>
    </source>
</evidence>
<dbReference type="InterPro" id="IPR001128">
    <property type="entry name" value="Cyt_P450"/>
</dbReference>
<keyword evidence="6 8" id="KW-0408">Iron</keyword>
<evidence type="ECO:0000256" key="5">
    <source>
        <dbReference type="ARBA" id="ARBA00023002"/>
    </source>
</evidence>
<dbReference type="FunFam" id="1.10.630.10:FF:000182">
    <property type="entry name" value="Cytochrome P450 3A4"/>
    <property type="match status" value="1"/>
</dbReference>
<dbReference type="PRINTS" id="PR00463">
    <property type="entry name" value="EP450I"/>
</dbReference>
<evidence type="ECO:0000256" key="8">
    <source>
        <dbReference type="PIRSR" id="PIRSR602401-1"/>
    </source>
</evidence>
<dbReference type="Gene3D" id="1.10.630.10">
    <property type="entry name" value="Cytochrome P450"/>
    <property type="match status" value="1"/>
</dbReference>
<dbReference type="PANTHER" id="PTHR24301">
    <property type="entry name" value="THROMBOXANE-A SYNTHASE"/>
    <property type="match status" value="1"/>
</dbReference>
<proteinExistence type="inferred from homology"/>
<evidence type="ECO:0008006" key="11">
    <source>
        <dbReference type="Google" id="ProtNLM"/>
    </source>
</evidence>
<keyword evidence="7 9" id="KW-0503">Monooxygenase</keyword>
<evidence type="ECO:0000256" key="2">
    <source>
        <dbReference type="ARBA" id="ARBA00010617"/>
    </source>
</evidence>
<evidence type="ECO:0000313" key="10">
    <source>
        <dbReference type="EMBL" id="CAD9713067.1"/>
    </source>
</evidence>
<evidence type="ECO:0000256" key="4">
    <source>
        <dbReference type="ARBA" id="ARBA00022723"/>
    </source>
</evidence>
<evidence type="ECO:0000256" key="3">
    <source>
        <dbReference type="ARBA" id="ARBA00022617"/>
    </source>
</evidence>
<organism evidence="10">
    <name type="scientific">Chloropicon primus</name>
    <dbReference type="NCBI Taxonomy" id="1764295"/>
    <lineage>
        <taxon>Eukaryota</taxon>
        <taxon>Viridiplantae</taxon>
        <taxon>Chlorophyta</taxon>
        <taxon>Chloropicophyceae</taxon>
        <taxon>Chloropicales</taxon>
        <taxon>Chloropicaceae</taxon>
        <taxon>Chloropicon</taxon>
    </lineage>
</organism>
<keyword evidence="5 9" id="KW-0560">Oxidoreductase</keyword>
<evidence type="ECO:0000256" key="9">
    <source>
        <dbReference type="RuleBase" id="RU000461"/>
    </source>
</evidence>
<reference evidence="10" key="1">
    <citation type="submission" date="2021-01" db="EMBL/GenBank/DDBJ databases">
        <authorList>
            <person name="Corre E."/>
            <person name="Pelletier E."/>
            <person name="Niang G."/>
            <person name="Scheremetjew M."/>
            <person name="Finn R."/>
            <person name="Kale V."/>
            <person name="Holt S."/>
            <person name="Cochrane G."/>
            <person name="Meng A."/>
            <person name="Brown T."/>
            <person name="Cohen L."/>
        </authorList>
    </citation>
    <scope>NUCLEOTIDE SEQUENCE</scope>
    <source>
        <strain evidence="10">CCMP1205</strain>
    </source>
</reference>
<dbReference type="InterPro" id="IPR002401">
    <property type="entry name" value="Cyt_P450_E_grp-I"/>
</dbReference>
<dbReference type="GO" id="GO:0016705">
    <property type="term" value="F:oxidoreductase activity, acting on paired donors, with incorporation or reduction of molecular oxygen"/>
    <property type="evidence" value="ECO:0007669"/>
    <property type="project" value="InterPro"/>
</dbReference>
<dbReference type="AlphaFoldDB" id="A0A7S2SZH4"/>
<dbReference type="EMBL" id="HBHL01003087">
    <property type="protein sequence ID" value="CAD9713067.1"/>
    <property type="molecule type" value="Transcribed_RNA"/>
</dbReference>
<gene>
    <name evidence="10" type="ORF">CPRI1469_LOCUS1916</name>
</gene>
<dbReference type="GO" id="GO:0004497">
    <property type="term" value="F:monooxygenase activity"/>
    <property type="evidence" value="ECO:0007669"/>
    <property type="project" value="UniProtKB-KW"/>
</dbReference>
<comment type="cofactor">
    <cofactor evidence="1 8">
        <name>heme</name>
        <dbReference type="ChEBI" id="CHEBI:30413"/>
    </cofactor>
</comment>
<sequence length="531" mass="59689">MSMMLGATVGAAVAAIAYAPLETKSKWLLVCGAAVAYASRDLVRAMWKLRKVPGPLPLPLLGNVLSFANQEIHLTYAKWHLRYGKTFKWWAGPYPVIVTSDLEVVHRVGLRKFSQFKNHTPLPDHVVPLFPGEMKVMRFGMDVSRDLRWKGLRSTANSIFRSREVMSAFAPLMKASADALSERLGRVKEGESVDIWRALGDMTLDILGTTVFGVRFNSVQSEGSEAVEAARTIFRIRIASFEWNPYLALSLITPRFLTPLLVWLSRKAPTKTMKEADWAVGVLARLSEAMYEDAKRGLEEGTSDHQNFLKLFIDAHNRETGDLLTQDEVKAQAILFLLAGYETTANTLAYAIYLLTQNKEAEKKLIEEIDGLRCATPSLEELKSMVYLEGVVKESLRLYGPLPFTDRQASEEVELGGGVVALKDQIVLIDTRAMSLDEAYFPEPQRFLPERFVEGSEIYEKQVHRAHLPFGLGPRMCVASNFALTEAKLALITLYKKYRFDYDTKHEFKTAMGVTLSPVNGVRVFVRKRLA</sequence>
<protein>
    <recommendedName>
        <fullName evidence="11">Cytochrome P450</fullName>
    </recommendedName>
</protein>
<dbReference type="PROSITE" id="PS00086">
    <property type="entry name" value="CYTOCHROME_P450"/>
    <property type="match status" value="1"/>
</dbReference>
<dbReference type="InterPro" id="IPR017972">
    <property type="entry name" value="Cyt_P450_CS"/>
</dbReference>
<dbReference type="PRINTS" id="PR00385">
    <property type="entry name" value="P450"/>
</dbReference>
<name>A0A7S2SZH4_9CHLO</name>
<accession>A0A7S2SZH4</accession>
<dbReference type="SUPFAM" id="SSF48264">
    <property type="entry name" value="Cytochrome P450"/>
    <property type="match status" value="1"/>
</dbReference>